<keyword evidence="2" id="KW-1185">Reference proteome</keyword>
<evidence type="ECO:0000313" key="1">
    <source>
        <dbReference type="EMBL" id="GCE24799.1"/>
    </source>
</evidence>
<protein>
    <submittedName>
        <fullName evidence="1">Uncharacterized protein</fullName>
    </submittedName>
</protein>
<evidence type="ECO:0000313" key="2">
    <source>
        <dbReference type="Proteomes" id="UP000287171"/>
    </source>
</evidence>
<proteinExistence type="predicted"/>
<comment type="caution">
    <text evidence="1">The sequence shown here is derived from an EMBL/GenBank/DDBJ whole genome shotgun (WGS) entry which is preliminary data.</text>
</comment>
<dbReference type="EMBL" id="BIFT01000001">
    <property type="protein sequence ID" value="GCE24799.1"/>
    <property type="molecule type" value="Genomic_DNA"/>
</dbReference>
<sequence>MDENERALSSQMPVSKHTRNKPAPYFQMILPAWEGNIAEGEIECRWRLRHWQWRYRNYPHRNIHRYADIYQAEQKGNEK</sequence>
<accession>A0A402B0C5</accession>
<organism evidence="1 2">
    <name type="scientific">Dictyobacter alpinus</name>
    <dbReference type="NCBI Taxonomy" id="2014873"/>
    <lineage>
        <taxon>Bacteria</taxon>
        <taxon>Bacillati</taxon>
        <taxon>Chloroflexota</taxon>
        <taxon>Ktedonobacteria</taxon>
        <taxon>Ktedonobacterales</taxon>
        <taxon>Dictyobacteraceae</taxon>
        <taxon>Dictyobacter</taxon>
    </lineage>
</organism>
<name>A0A402B0C5_9CHLR</name>
<dbReference type="Proteomes" id="UP000287171">
    <property type="component" value="Unassembled WGS sequence"/>
</dbReference>
<dbReference type="AlphaFoldDB" id="A0A402B0C5"/>
<reference evidence="2" key="1">
    <citation type="submission" date="2018-12" db="EMBL/GenBank/DDBJ databases">
        <title>Tengunoibacter tsumagoiensis gen. nov., sp. nov., Dictyobacter kobayashii sp. nov., D. alpinus sp. nov., and D. joshuensis sp. nov. and description of Dictyobacteraceae fam. nov. within the order Ktedonobacterales isolated from Tengu-no-mugimeshi.</title>
        <authorList>
            <person name="Wang C.M."/>
            <person name="Zheng Y."/>
            <person name="Sakai Y."/>
            <person name="Toyoda A."/>
            <person name="Minakuchi Y."/>
            <person name="Abe K."/>
            <person name="Yokota A."/>
            <person name="Yabe S."/>
        </authorList>
    </citation>
    <scope>NUCLEOTIDE SEQUENCE [LARGE SCALE GENOMIC DNA]</scope>
    <source>
        <strain evidence="2">Uno16</strain>
    </source>
</reference>
<gene>
    <name evidence="1" type="ORF">KDA_02830</name>
</gene>